<gene>
    <name evidence="2" type="ORF">DOS84_11000</name>
</gene>
<organism evidence="2 3">
    <name type="scientific">Flavobacterium aquariorum</name>
    <dbReference type="NCBI Taxonomy" id="2217670"/>
    <lineage>
        <taxon>Bacteria</taxon>
        <taxon>Pseudomonadati</taxon>
        <taxon>Bacteroidota</taxon>
        <taxon>Flavobacteriia</taxon>
        <taxon>Flavobacteriales</taxon>
        <taxon>Flavobacteriaceae</taxon>
        <taxon>Flavobacterium</taxon>
    </lineage>
</organism>
<proteinExistence type="predicted"/>
<keyword evidence="3" id="KW-1185">Reference proteome</keyword>
<evidence type="ECO:0000259" key="1">
    <source>
        <dbReference type="SMART" id="SM01235"/>
    </source>
</evidence>
<dbReference type="SMART" id="SM01235">
    <property type="entry name" value="Haem_bd"/>
    <property type="match status" value="1"/>
</dbReference>
<dbReference type="AlphaFoldDB" id="A0A2W7TS34"/>
<dbReference type="EMBL" id="QKXH01000006">
    <property type="protein sequence ID" value="PZX93383.1"/>
    <property type="molecule type" value="Genomic_DNA"/>
</dbReference>
<comment type="caution">
    <text evidence="2">The sequence shown here is derived from an EMBL/GenBank/DDBJ whole genome shotgun (WGS) entry which is preliminary data.</text>
</comment>
<evidence type="ECO:0000313" key="2">
    <source>
        <dbReference type="EMBL" id="PZX93383.1"/>
    </source>
</evidence>
<evidence type="ECO:0000313" key="3">
    <source>
        <dbReference type="Proteomes" id="UP000249177"/>
    </source>
</evidence>
<dbReference type="Proteomes" id="UP000249177">
    <property type="component" value="Unassembled WGS sequence"/>
</dbReference>
<dbReference type="InterPro" id="IPR025992">
    <property type="entry name" value="Haem-bd"/>
</dbReference>
<feature type="domain" description="Haem-binding" evidence="1">
    <location>
        <begin position="13"/>
        <end position="149"/>
    </location>
</feature>
<protein>
    <submittedName>
        <fullName evidence="2">Cytochrome C</fullName>
    </submittedName>
</protein>
<name>A0A2W7TS34_9FLAO</name>
<reference evidence="2 3" key="1">
    <citation type="submission" date="2018-06" db="EMBL/GenBank/DDBJ databases">
        <title>Flavobacterium sp IMCC34762, genome.</title>
        <authorList>
            <person name="Joung Y."/>
            <person name="Cho J."/>
            <person name="Song J."/>
        </authorList>
    </citation>
    <scope>NUCLEOTIDE SEQUENCE [LARGE SCALE GENOMIC DNA]</scope>
    <source>
        <strain evidence="2 3">IMCC34762</strain>
    </source>
</reference>
<dbReference type="RefSeq" id="WP_111410169.1">
    <property type="nucleotide sequence ID" value="NZ_QKXH01000006.1"/>
</dbReference>
<sequence>MKRIFKKILFIGLIIFLLMQLYQPARNLGYRQDITANFTKVYNVPKNVKNILRTSCYDCHSNYTNYPWYSNIQPARFLMESHIKEGKENLNFNEWGNYSSRKQKNKLDRIVKEIKSNEMPLASYTLIHKNAILSSSQKQEVMNWIEKTSDSLSSKY</sequence>
<dbReference type="Pfam" id="PF14376">
    <property type="entry name" value="Haem_bd"/>
    <property type="match status" value="1"/>
</dbReference>
<accession>A0A2W7TS34</accession>
<dbReference type="OrthoDB" id="196738at2"/>